<dbReference type="InterPro" id="IPR047984">
    <property type="entry name" value="XylE-like"/>
</dbReference>
<feature type="transmembrane region" description="Helical" evidence="9">
    <location>
        <begin position="277"/>
        <end position="300"/>
    </location>
</feature>
<evidence type="ECO:0000256" key="4">
    <source>
        <dbReference type="ARBA" id="ARBA00022475"/>
    </source>
</evidence>
<dbReference type="Pfam" id="PF00083">
    <property type="entry name" value="Sugar_tr"/>
    <property type="match status" value="1"/>
</dbReference>
<keyword evidence="5 9" id="KW-0812">Transmembrane</keyword>
<feature type="transmembrane region" description="Helical" evidence="9">
    <location>
        <begin position="47"/>
        <end position="64"/>
    </location>
</feature>
<dbReference type="Proteomes" id="UP000501914">
    <property type="component" value="Chromosome"/>
</dbReference>
<evidence type="ECO:0000256" key="6">
    <source>
        <dbReference type="ARBA" id="ARBA00022989"/>
    </source>
</evidence>
<evidence type="ECO:0000256" key="5">
    <source>
        <dbReference type="ARBA" id="ARBA00022692"/>
    </source>
</evidence>
<name>A0A6H0WN73_9BACI</name>
<dbReference type="RefSeq" id="WP_024713281.1">
    <property type="nucleotide sequence ID" value="NZ_CP048852.1"/>
</dbReference>
<evidence type="ECO:0000313" key="11">
    <source>
        <dbReference type="EMBL" id="QIW81981.1"/>
    </source>
</evidence>
<feature type="transmembrane region" description="Helical" evidence="9">
    <location>
        <begin position="339"/>
        <end position="363"/>
    </location>
</feature>
<feature type="transmembrane region" description="Helical" evidence="9">
    <location>
        <begin position="12"/>
        <end position="35"/>
    </location>
</feature>
<feature type="transmembrane region" description="Helical" evidence="9">
    <location>
        <begin position="243"/>
        <end position="265"/>
    </location>
</feature>
<feature type="transmembrane region" description="Helical" evidence="9">
    <location>
        <begin position="309"/>
        <end position="333"/>
    </location>
</feature>
<sequence>MKTSTKKYMIYFFGALGGLLYGYDTGVISGALLFINNDIPLTTLTEGLVVSMLLLGAIFGSALSGTCSDRWGRRKVVFVLSIIFIIGALSCALSQTIGMLIASRVILGLAVGGSTALVPVYLSEMAPTKIRGTLGTMNNLMIVTGILLAYIVNYLFTPFEAWRWMVGLAAVPAVLLLIGIAFMPESPRWLVKRGREEEAKRIMNITHDPEDIEMELAEMKQGEAEKKETTLGVLKSKWIRPMLLIGVGLAIFQQAVGINTVIYYAPTIFTKAGLGTSASALGTLGIGVLNVIMCITAMILIDRVGRKKLLIWGSVGITLSLAALSGVLLTLGLSSSTAWMTVVFLGVYIVFYQATWGPVVWVLMPELFPSKARGAATGFTTLVLSAANLIVSLVFPLMLSAMGIAWVFMIFSVICLLSFFFAFYMVPETKGKSLEEIEASLKNRFKRKKNSQSKVLNERTL</sequence>
<keyword evidence="6 9" id="KW-1133">Transmembrane helix</keyword>
<dbReference type="PANTHER" id="PTHR48020:SF12">
    <property type="entry name" value="PROTON MYO-INOSITOL COTRANSPORTER"/>
    <property type="match status" value="1"/>
</dbReference>
<keyword evidence="3 8" id="KW-0813">Transport</keyword>
<evidence type="ECO:0000256" key="8">
    <source>
        <dbReference type="RuleBase" id="RU003346"/>
    </source>
</evidence>
<feature type="transmembrane region" description="Helical" evidence="9">
    <location>
        <begin position="404"/>
        <end position="426"/>
    </location>
</feature>
<feature type="transmembrane region" description="Helical" evidence="9">
    <location>
        <begin position="76"/>
        <end position="95"/>
    </location>
</feature>
<evidence type="ECO:0000259" key="10">
    <source>
        <dbReference type="PROSITE" id="PS50850"/>
    </source>
</evidence>
<dbReference type="PANTHER" id="PTHR48020">
    <property type="entry name" value="PROTON MYO-INOSITOL COTRANSPORTER"/>
    <property type="match status" value="1"/>
</dbReference>
<comment type="similarity">
    <text evidence="2 8">Belongs to the major facilitator superfamily. Sugar transporter (TC 2.A.1.1) family.</text>
</comment>
<keyword evidence="7 9" id="KW-0472">Membrane</keyword>
<feature type="transmembrane region" description="Helical" evidence="9">
    <location>
        <begin position="134"/>
        <end position="156"/>
    </location>
</feature>
<dbReference type="PROSITE" id="PS00216">
    <property type="entry name" value="SUGAR_TRANSPORT_1"/>
    <property type="match status" value="2"/>
</dbReference>
<evidence type="ECO:0000256" key="2">
    <source>
        <dbReference type="ARBA" id="ARBA00010992"/>
    </source>
</evidence>
<proteinExistence type="inferred from homology"/>
<dbReference type="NCBIfam" id="TIGR00879">
    <property type="entry name" value="SP"/>
    <property type="match status" value="1"/>
</dbReference>
<dbReference type="InterPro" id="IPR005828">
    <property type="entry name" value="MFS_sugar_transport-like"/>
</dbReference>
<dbReference type="InterPro" id="IPR036259">
    <property type="entry name" value="MFS_trans_sf"/>
</dbReference>
<dbReference type="Gene3D" id="1.20.1250.20">
    <property type="entry name" value="MFS general substrate transporter like domains"/>
    <property type="match status" value="1"/>
</dbReference>
<dbReference type="InterPro" id="IPR005829">
    <property type="entry name" value="Sugar_transporter_CS"/>
</dbReference>
<dbReference type="EMBL" id="CP048852">
    <property type="protein sequence ID" value="QIW81981.1"/>
    <property type="molecule type" value="Genomic_DNA"/>
</dbReference>
<feature type="transmembrane region" description="Helical" evidence="9">
    <location>
        <begin position="375"/>
        <end position="398"/>
    </location>
</feature>
<dbReference type="InterPro" id="IPR050814">
    <property type="entry name" value="Myo-inositol_Transporter"/>
</dbReference>
<dbReference type="CDD" id="cd17359">
    <property type="entry name" value="MFS_XylE_like"/>
    <property type="match status" value="1"/>
</dbReference>
<dbReference type="GO" id="GO:0022857">
    <property type="term" value="F:transmembrane transporter activity"/>
    <property type="evidence" value="ECO:0007669"/>
    <property type="project" value="InterPro"/>
</dbReference>
<comment type="subcellular location">
    <subcellularLocation>
        <location evidence="1">Cell membrane</location>
        <topology evidence="1">Multi-pass membrane protein</topology>
    </subcellularLocation>
</comment>
<dbReference type="InterPro" id="IPR020846">
    <property type="entry name" value="MFS_dom"/>
</dbReference>
<dbReference type="PROSITE" id="PS00217">
    <property type="entry name" value="SUGAR_TRANSPORT_2"/>
    <property type="match status" value="1"/>
</dbReference>
<keyword evidence="12" id="KW-1185">Reference proteome</keyword>
<reference evidence="11 12" key="1">
    <citation type="submission" date="2020-02" db="EMBL/GenBank/DDBJ databases">
        <title>Genome sequencing, annotation and comparative genomic analysis of Bacillus tequilensis EA-CB0015, an effective biological control agent against Pseudocercospora fijiensis in banana plants.</title>
        <authorList>
            <person name="Cuellar-Gaviria T.Z."/>
            <person name="Ju K.-S."/>
            <person name="Villegas-Escobar V."/>
        </authorList>
    </citation>
    <scope>NUCLEOTIDE SEQUENCE [LARGE SCALE GENOMIC DNA]</scope>
    <source>
        <strain evidence="11 12">EA-CB0015</strain>
    </source>
</reference>
<dbReference type="SUPFAM" id="SSF103473">
    <property type="entry name" value="MFS general substrate transporter"/>
    <property type="match status" value="1"/>
</dbReference>
<dbReference type="FunFam" id="1.20.1250.20:FF:000073">
    <property type="entry name" value="MFS myo-inositol transporter, putative"/>
    <property type="match status" value="1"/>
</dbReference>
<keyword evidence="4" id="KW-1003">Cell membrane</keyword>
<feature type="domain" description="Major facilitator superfamily (MFS) profile" evidence="10">
    <location>
        <begin position="10"/>
        <end position="430"/>
    </location>
</feature>
<feature type="transmembrane region" description="Helical" evidence="9">
    <location>
        <begin position="101"/>
        <end position="122"/>
    </location>
</feature>
<evidence type="ECO:0000256" key="1">
    <source>
        <dbReference type="ARBA" id="ARBA00004651"/>
    </source>
</evidence>
<feature type="transmembrane region" description="Helical" evidence="9">
    <location>
        <begin position="162"/>
        <end position="183"/>
    </location>
</feature>
<dbReference type="PROSITE" id="PS50850">
    <property type="entry name" value="MFS"/>
    <property type="match status" value="1"/>
</dbReference>
<accession>A0A6H0WN73</accession>
<evidence type="ECO:0000256" key="7">
    <source>
        <dbReference type="ARBA" id="ARBA00023136"/>
    </source>
</evidence>
<gene>
    <name evidence="11" type="ORF">G4P54_20410</name>
</gene>
<dbReference type="KEGG" id="bteq:G4P54_20410"/>
<dbReference type="AlphaFoldDB" id="A0A6H0WN73"/>
<dbReference type="PRINTS" id="PR00171">
    <property type="entry name" value="SUGRTRNSPORT"/>
</dbReference>
<protein>
    <submittedName>
        <fullName evidence="11">Sugar porter family MFS transporter</fullName>
    </submittedName>
</protein>
<evidence type="ECO:0000256" key="3">
    <source>
        <dbReference type="ARBA" id="ARBA00022448"/>
    </source>
</evidence>
<evidence type="ECO:0000313" key="12">
    <source>
        <dbReference type="Proteomes" id="UP000501914"/>
    </source>
</evidence>
<organism evidence="11 12">
    <name type="scientific">Bacillus tequilensis</name>
    <dbReference type="NCBI Taxonomy" id="227866"/>
    <lineage>
        <taxon>Bacteria</taxon>
        <taxon>Bacillati</taxon>
        <taxon>Bacillota</taxon>
        <taxon>Bacilli</taxon>
        <taxon>Bacillales</taxon>
        <taxon>Bacillaceae</taxon>
        <taxon>Bacillus</taxon>
    </lineage>
</organism>
<dbReference type="InterPro" id="IPR003663">
    <property type="entry name" value="Sugar/inositol_transpt"/>
</dbReference>
<dbReference type="GO" id="GO:0005886">
    <property type="term" value="C:plasma membrane"/>
    <property type="evidence" value="ECO:0007669"/>
    <property type="project" value="UniProtKB-SubCell"/>
</dbReference>
<evidence type="ECO:0000256" key="9">
    <source>
        <dbReference type="SAM" id="Phobius"/>
    </source>
</evidence>